<reference evidence="3 4" key="1">
    <citation type="submission" date="2023-03" db="EMBL/GenBank/DDBJ databases">
        <authorList>
            <person name="Kaur S."/>
            <person name="Espinosa-Saiz D."/>
            <person name="Velazquez E."/>
            <person name="Menendez E."/>
            <person name="diCenzo G.C."/>
        </authorList>
    </citation>
    <scope>NUCLEOTIDE SEQUENCE [LARGE SCALE GENOMIC DNA]</scope>
    <source>
        <strain evidence="3 4">LMG 24692</strain>
    </source>
</reference>
<feature type="domain" description="Phosphotyrosine protein phosphatase I" evidence="2">
    <location>
        <begin position="7"/>
        <end position="145"/>
    </location>
</feature>
<dbReference type="Gene3D" id="3.40.50.2300">
    <property type="match status" value="1"/>
</dbReference>
<dbReference type="RefSeq" id="WP_280658352.1">
    <property type="nucleotide sequence ID" value="NZ_CP120373.1"/>
</dbReference>
<gene>
    <name evidence="3" type="ORF">PZN02_002551</name>
</gene>
<proteinExistence type="predicted"/>
<evidence type="ECO:0000313" key="3">
    <source>
        <dbReference type="EMBL" id="WEX86280.1"/>
    </source>
</evidence>
<dbReference type="InterPro" id="IPR023485">
    <property type="entry name" value="Ptyr_pPase"/>
</dbReference>
<keyword evidence="1" id="KW-0059">Arsenical resistance</keyword>
<accession>A0ABY8D5Y2</accession>
<dbReference type="InterPro" id="IPR036196">
    <property type="entry name" value="Ptyr_pPase_sf"/>
</dbReference>
<protein>
    <submittedName>
        <fullName evidence="3">Arsenate reductase ArsC</fullName>
    </submittedName>
</protein>
<evidence type="ECO:0000256" key="1">
    <source>
        <dbReference type="ARBA" id="ARBA00022849"/>
    </source>
</evidence>
<sequence>MNDHKPFNVLFLCTANSARSIIAEAILNRLGQGKFKAFSAGSQPKGVVHPFALQLLEGLNYDTSFARSKSWEEFASPDAPEMDFVFTVCDDAANETCPVWPGQPMSAHWGVPDPAAVEGTEAERHFAFAETYRMLNNRLSIFVSLPMASLDRLSLQQHLHDIGSSAPKAV</sequence>
<dbReference type="PANTHER" id="PTHR43428:SF1">
    <property type="entry name" value="ARSENATE REDUCTASE"/>
    <property type="match status" value="1"/>
</dbReference>
<evidence type="ECO:0000313" key="4">
    <source>
        <dbReference type="Proteomes" id="UP001229355"/>
    </source>
</evidence>
<keyword evidence="4" id="KW-1185">Reference proteome</keyword>
<dbReference type="Pfam" id="PF01451">
    <property type="entry name" value="LMWPc"/>
    <property type="match status" value="1"/>
</dbReference>
<dbReference type="Proteomes" id="UP001229355">
    <property type="component" value="Chromosome 1"/>
</dbReference>
<dbReference type="CDD" id="cd16345">
    <property type="entry name" value="LMWP_ArsC"/>
    <property type="match status" value="1"/>
</dbReference>
<dbReference type="SMART" id="SM00226">
    <property type="entry name" value="LMWPc"/>
    <property type="match status" value="1"/>
</dbReference>
<dbReference type="SUPFAM" id="SSF52788">
    <property type="entry name" value="Phosphotyrosine protein phosphatases I"/>
    <property type="match status" value="1"/>
</dbReference>
<organism evidence="3 4">
    <name type="scientific">Sinorhizobium garamanticum</name>
    <dbReference type="NCBI Taxonomy" id="680247"/>
    <lineage>
        <taxon>Bacteria</taxon>
        <taxon>Pseudomonadati</taxon>
        <taxon>Pseudomonadota</taxon>
        <taxon>Alphaproteobacteria</taxon>
        <taxon>Hyphomicrobiales</taxon>
        <taxon>Rhizobiaceae</taxon>
        <taxon>Sinorhizobium/Ensifer group</taxon>
        <taxon>Sinorhizobium</taxon>
    </lineage>
</organism>
<name>A0ABY8D5Y2_9HYPH</name>
<dbReference type="PANTHER" id="PTHR43428">
    <property type="entry name" value="ARSENATE REDUCTASE"/>
    <property type="match status" value="1"/>
</dbReference>
<evidence type="ECO:0000259" key="2">
    <source>
        <dbReference type="SMART" id="SM00226"/>
    </source>
</evidence>
<dbReference type="EMBL" id="CP120373">
    <property type="protein sequence ID" value="WEX86280.1"/>
    <property type="molecule type" value="Genomic_DNA"/>
</dbReference>